<dbReference type="EMBL" id="JANEYG010000008">
    <property type="protein sequence ID" value="KAJ8921898.1"/>
    <property type="molecule type" value="Genomic_DNA"/>
</dbReference>
<dbReference type="SUPFAM" id="SSF50494">
    <property type="entry name" value="Trypsin-like serine proteases"/>
    <property type="match status" value="1"/>
</dbReference>
<evidence type="ECO:0000259" key="8">
    <source>
        <dbReference type="PROSITE" id="PS50240"/>
    </source>
</evidence>
<evidence type="ECO:0000313" key="10">
    <source>
        <dbReference type="Proteomes" id="UP001159042"/>
    </source>
</evidence>
<dbReference type="InterPro" id="IPR001314">
    <property type="entry name" value="Peptidase_S1A"/>
</dbReference>
<keyword evidence="4 7" id="KW-0378">Hydrolase</keyword>
<feature type="domain" description="Peptidase S1" evidence="8">
    <location>
        <begin position="53"/>
        <end position="304"/>
    </location>
</feature>
<dbReference type="InterPro" id="IPR009003">
    <property type="entry name" value="Peptidase_S1_PA"/>
</dbReference>
<organism evidence="9 10">
    <name type="scientific">Exocentrus adspersus</name>
    <dbReference type="NCBI Taxonomy" id="1586481"/>
    <lineage>
        <taxon>Eukaryota</taxon>
        <taxon>Metazoa</taxon>
        <taxon>Ecdysozoa</taxon>
        <taxon>Arthropoda</taxon>
        <taxon>Hexapoda</taxon>
        <taxon>Insecta</taxon>
        <taxon>Pterygota</taxon>
        <taxon>Neoptera</taxon>
        <taxon>Endopterygota</taxon>
        <taxon>Coleoptera</taxon>
        <taxon>Polyphaga</taxon>
        <taxon>Cucujiformia</taxon>
        <taxon>Chrysomeloidea</taxon>
        <taxon>Cerambycidae</taxon>
        <taxon>Lamiinae</taxon>
        <taxon>Acanthocinini</taxon>
        <taxon>Exocentrus</taxon>
    </lineage>
</organism>
<comment type="subcellular location">
    <subcellularLocation>
        <location evidence="1">Secreted</location>
    </subcellularLocation>
</comment>
<dbReference type="SMART" id="SM00020">
    <property type="entry name" value="Tryp_SPc"/>
    <property type="match status" value="1"/>
</dbReference>
<dbReference type="CDD" id="cd00190">
    <property type="entry name" value="Tryp_SPc"/>
    <property type="match status" value="1"/>
</dbReference>
<dbReference type="InterPro" id="IPR043504">
    <property type="entry name" value="Peptidase_S1_PA_chymotrypsin"/>
</dbReference>
<evidence type="ECO:0000256" key="7">
    <source>
        <dbReference type="RuleBase" id="RU363034"/>
    </source>
</evidence>
<name>A0AAV8W624_9CUCU</name>
<evidence type="ECO:0000256" key="6">
    <source>
        <dbReference type="ARBA" id="ARBA00023157"/>
    </source>
</evidence>
<evidence type="ECO:0000313" key="9">
    <source>
        <dbReference type="EMBL" id="KAJ8921898.1"/>
    </source>
</evidence>
<dbReference type="PANTHER" id="PTHR24252:SF7">
    <property type="entry name" value="HYALIN"/>
    <property type="match status" value="1"/>
</dbReference>
<dbReference type="AlphaFoldDB" id="A0AAV8W624"/>
<dbReference type="InterPro" id="IPR001254">
    <property type="entry name" value="Trypsin_dom"/>
</dbReference>
<keyword evidence="10" id="KW-1185">Reference proteome</keyword>
<dbReference type="PROSITE" id="PS00134">
    <property type="entry name" value="TRYPSIN_HIS"/>
    <property type="match status" value="1"/>
</dbReference>
<keyword evidence="2" id="KW-0964">Secreted</keyword>
<dbReference type="GO" id="GO:0016485">
    <property type="term" value="P:protein processing"/>
    <property type="evidence" value="ECO:0007669"/>
    <property type="project" value="UniProtKB-ARBA"/>
</dbReference>
<dbReference type="PRINTS" id="PR00722">
    <property type="entry name" value="CHYMOTRYPSIN"/>
</dbReference>
<keyword evidence="3 7" id="KW-0645">Protease</keyword>
<keyword evidence="5 7" id="KW-0720">Serine protease</keyword>
<accession>A0AAV8W624</accession>
<dbReference type="Gene3D" id="2.40.10.10">
    <property type="entry name" value="Trypsin-like serine proteases"/>
    <property type="match status" value="1"/>
</dbReference>
<gene>
    <name evidence="9" type="ORF">NQ315_008531</name>
</gene>
<dbReference type="FunFam" id="2.40.10.10:FF:000047">
    <property type="entry name" value="Trypsin eta"/>
    <property type="match status" value="1"/>
</dbReference>
<comment type="caution">
    <text evidence="9">The sequence shown here is derived from an EMBL/GenBank/DDBJ whole genome shotgun (WGS) entry which is preliminary data.</text>
</comment>
<dbReference type="InterPro" id="IPR018114">
    <property type="entry name" value="TRYPSIN_HIS"/>
</dbReference>
<dbReference type="GO" id="GO:0004252">
    <property type="term" value="F:serine-type endopeptidase activity"/>
    <property type="evidence" value="ECO:0007669"/>
    <property type="project" value="InterPro"/>
</dbReference>
<protein>
    <recommendedName>
        <fullName evidence="8">Peptidase S1 domain-containing protein</fullName>
    </recommendedName>
</protein>
<dbReference type="GO" id="GO:0005576">
    <property type="term" value="C:extracellular region"/>
    <property type="evidence" value="ECO:0007669"/>
    <property type="project" value="UniProtKB-SubCell"/>
</dbReference>
<reference evidence="9 10" key="1">
    <citation type="journal article" date="2023" name="Insect Mol. Biol.">
        <title>Genome sequencing provides insights into the evolution of gene families encoding plant cell wall-degrading enzymes in longhorned beetles.</title>
        <authorList>
            <person name="Shin N.R."/>
            <person name="Okamura Y."/>
            <person name="Kirsch R."/>
            <person name="Pauchet Y."/>
        </authorList>
    </citation>
    <scope>NUCLEOTIDE SEQUENCE [LARGE SCALE GENOMIC DNA]</scope>
    <source>
        <strain evidence="9">EAD_L_NR</strain>
    </source>
</reference>
<dbReference type="PANTHER" id="PTHR24252">
    <property type="entry name" value="ACROSIN-RELATED"/>
    <property type="match status" value="1"/>
</dbReference>
<evidence type="ECO:0000256" key="3">
    <source>
        <dbReference type="ARBA" id="ARBA00022670"/>
    </source>
</evidence>
<dbReference type="PROSITE" id="PS00135">
    <property type="entry name" value="TRYPSIN_SER"/>
    <property type="match status" value="1"/>
</dbReference>
<evidence type="ECO:0000256" key="1">
    <source>
        <dbReference type="ARBA" id="ARBA00004613"/>
    </source>
</evidence>
<dbReference type="Pfam" id="PF00089">
    <property type="entry name" value="Trypsin"/>
    <property type="match status" value="1"/>
</dbReference>
<evidence type="ECO:0000256" key="2">
    <source>
        <dbReference type="ARBA" id="ARBA00022525"/>
    </source>
</evidence>
<evidence type="ECO:0000256" key="5">
    <source>
        <dbReference type="ARBA" id="ARBA00022825"/>
    </source>
</evidence>
<proteinExistence type="predicted"/>
<evidence type="ECO:0000256" key="4">
    <source>
        <dbReference type="ARBA" id="ARBA00022801"/>
    </source>
</evidence>
<dbReference type="Proteomes" id="UP001159042">
    <property type="component" value="Unassembled WGS sequence"/>
</dbReference>
<sequence>MYAVEINTHSMNNNKCKEYAKYVWDRSRSPTLSGGGPHYSDTFECPFDKLPLIVGGVYASRQEFPHMVLIGFNKGQEVEWSCGGSLISENYVLTASHCLRSGRMGLAKLIRIGMTNQSDTSHMQELTISEVMYHRDYDFSSKYHDIALMKLSKNVDLNTFARPACLHTGKELPTKRAIATGWGNLGFSAEASNDLMKVVLEFFDHASCNHTYRRKIKRGDSEIKRGILDDLQICAGSHQEPKDTCQGDSGGPLQIYHNDSDGAHCMYDIVGVTSFGKACGLAKNSPGVYVRVSNYIKWIEDVVWPEQS</sequence>
<dbReference type="InterPro" id="IPR033116">
    <property type="entry name" value="TRYPSIN_SER"/>
</dbReference>
<keyword evidence="6" id="KW-1015">Disulfide bond</keyword>
<dbReference type="PROSITE" id="PS50240">
    <property type="entry name" value="TRYPSIN_DOM"/>
    <property type="match status" value="1"/>
</dbReference>